<comment type="caution">
    <text evidence="2">The sequence shown here is derived from an EMBL/GenBank/DDBJ whole genome shotgun (WGS) entry which is preliminary data.</text>
</comment>
<accession>A0AAV2ZAH1</accession>
<feature type="domain" description="ZSWIM1/3 RNaseH-like" evidence="1">
    <location>
        <begin position="1"/>
        <end position="42"/>
    </location>
</feature>
<dbReference type="Pfam" id="PF21056">
    <property type="entry name" value="ZSWIM1-3_RNaseH-like"/>
    <property type="match status" value="1"/>
</dbReference>
<evidence type="ECO:0000313" key="2">
    <source>
        <dbReference type="EMBL" id="DBA03953.1"/>
    </source>
</evidence>
<reference evidence="2" key="1">
    <citation type="submission" date="2022-11" db="EMBL/GenBank/DDBJ databases">
        <authorList>
            <person name="Morgan W.R."/>
            <person name="Tartar A."/>
        </authorList>
    </citation>
    <scope>NUCLEOTIDE SEQUENCE</scope>
    <source>
        <strain evidence="2">ARSEF 373</strain>
    </source>
</reference>
<gene>
    <name evidence="2" type="ORF">N0F65_010606</name>
</gene>
<keyword evidence="3" id="KW-1185">Reference proteome</keyword>
<dbReference type="InterPro" id="IPR048324">
    <property type="entry name" value="ZSWIM1-3_RNaseH-like"/>
</dbReference>
<proteinExistence type="predicted"/>
<name>A0AAV2ZAH1_9STRA</name>
<sequence>MRQLFGMFPEVIMVDTTYKTNSMRYKLFSIMVEDAFGLASLFSMPMLTRRLARTWHFA</sequence>
<evidence type="ECO:0000259" key="1">
    <source>
        <dbReference type="Pfam" id="PF21056"/>
    </source>
</evidence>
<dbReference type="Proteomes" id="UP001146120">
    <property type="component" value="Unassembled WGS sequence"/>
</dbReference>
<dbReference type="AlphaFoldDB" id="A0AAV2ZAH1"/>
<protein>
    <recommendedName>
        <fullName evidence="1">ZSWIM1/3 RNaseH-like domain-containing protein</fullName>
    </recommendedName>
</protein>
<dbReference type="EMBL" id="DAKRPA010000013">
    <property type="protein sequence ID" value="DBA03953.1"/>
    <property type="molecule type" value="Genomic_DNA"/>
</dbReference>
<reference evidence="2" key="2">
    <citation type="journal article" date="2023" name="Microbiol Resour">
        <title>Decontamination and Annotation of the Draft Genome Sequence of the Oomycete Lagenidium giganteum ARSEF 373.</title>
        <authorList>
            <person name="Morgan W.R."/>
            <person name="Tartar A."/>
        </authorList>
    </citation>
    <scope>NUCLEOTIDE SEQUENCE</scope>
    <source>
        <strain evidence="2">ARSEF 373</strain>
    </source>
</reference>
<evidence type="ECO:0000313" key="3">
    <source>
        <dbReference type="Proteomes" id="UP001146120"/>
    </source>
</evidence>
<organism evidence="2 3">
    <name type="scientific">Lagenidium giganteum</name>
    <dbReference type="NCBI Taxonomy" id="4803"/>
    <lineage>
        <taxon>Eukaryota</taxon>
        <taxon>Sar</taxon>
        <taxon>Stramenopiles</taxon>
        <taxon>Oomycota</taxon>
        <taxon>Peronosporomycetes</taxon>
        <taxon>Pythiales</taxon>
        <taxon>Pythiaceae</taxon>
    </lineage>
</organism>